<proteinExistence type="predicted"/>
<dbReference type="InterPro" id="IPR008979">
    <property type="entry name" value="Galactose-bd-like_sf"/>
</dbReference>
<evidence type="ECO:0008006" key="3">
    <source>
        <dbReference type="Google" id="ProtNLM"/>
    </source>
</evidence>
<dbReference type="Gene3D" id="2.60.120.260">
    <property type="entry name" value="Galactose-binding domain-like"/>
    <property type="match status" value="1"/>
</dbReference>
<organism evidence="1 2">
    <name type="scientific">Candidatus Desantisbacteria bacterium CG_4_10_14_0_8_um_filter_48_22</name>
    <dbReference type="NCBI Taxonomy" id="1974543"/>
    <lineage>
        <taxon>Bacteria</taxon>
        <taxon>Candidatus Desantisiibacteriota</taxon>
    </lineage>
</organism>
<reference evidence="2" key="1">
    <citation type="submission" date="2017-09" db="EMBL/GenBank/DDBJ databases">
        <title>Depth-based differentiation of microbial function through sediment-hosted aquifers and enrichment of novel symbionts in the deep terrestrial subsurface.</title>
        <authorList>
            <person name="Probst A.J."/>
            <person name="Ladd B."/>
            <person name="Jarett J.K."/>
            <person name="Geller-Mcgrath D.E."/>
            <person name="Sieber C.M.K."/>
            <person name="Emerson J.B."/>
            <person name="Anantharaman K."/>
            <person name="Thomas B.C."/>
            <person name="Malmstrom R."/>
            <person name="Stieglmeier M."/>
            <person name="Klingl A."/>
            <person name="Woyke T."/>
            <person name="Ryan C.M."/>
            <person name="Banfield J.F."/>
        </authorList>
    </citation>
    <scope>NUCLEOTIDE SEQUENCE [LARGE SCALE GENOMIC DNA]</scope>
</reference>
<protein>
    <recommendedName>
        <fullName evidence="3">FlgD Ig-like domain-containing protein</fullName>
    </recommendedName>
</protein>
<dbReference type="Proteomes" id="UP000229307">
    <property type="component" value="Unassembled WGS sequence"/>
</dbReference>
<gene>
    <name evidence="1" type="ORF">COY52_04405</name>
</gene>
<name>A0A2M7SD57_9BACT</name>
<accession>A0A2M7SD57</accession>
<dbReference type="AlphaFoldDB" id="A0A2M7SD57"/>
<evidence type="ECO:0000313" key="1">
    <source>
        <dbReference type="EMBL" id="PIZ17487.1"/>
    </source>
</evidence>
<comment type="caution">
    <text evidence="1">The sequence shown here is derived from an EMBL/GenBank/DDBJ whole genome shotgun (WGS) entry which is preliminary data.</text>
</comment>
<dbReference type="EMBL" id="PFMR01000112">
    <property type="protein sequence ID" value="PIZ17487.1"/>
    <property type="molecule type" value="Genomic_DNA"/>
</dbReference>
<dbReference type="Gene3D" id="2.60.40.4070">
    <property type="match status" value="1"/>
</dbReference>
<evidence type="ECO:0000313" key="2">
    <source>
        <dbReference type="Proteomes" id="UP000229307"/>
    </source>
</evidence>
<sequence length="518" mass="55808">MKRLRQYFLLGLLFFTLHVTRYTAFAEGLPLRETYDEFGQGSFNAAILTTGGITLSPNLVQNGDFEDGFKGWNQNSSVQSAGYSGSFSSKVSASGSGNPQGARCSIIEIENNSSVVYSLGAWLKCDITKGDYYFRLILYDSGGTEFMHKDLQDFSLSSGWVYYFITVGGIGSGATYELPSNCAKVSIDQAWWNGASDPSGDGWMDGIFFMKGVFTGAGIYLSSVYDCGGKTTFGRISWVADTVAGCSVVFNTRAGTTPADVLAEEWSDTYYTSGDEVLDPPGWYFQYRAILYSSSPSISPLLKEVNIGSPVKSLISRPSFQVKAGENISFEYAFNIGVDTGYSPTVTIVSGSGGTLSIPGSTGTWAGSVFTTGETQICGFLGEGFATLKLEGGRTLQNEELFCCNFSVLFIDNSALVVKDKVVFFPDPFSPNGDGKCDETKLMLSVEPSAPVTAKIYNMKGSLIKMIAENVECSGFAQIGWDGKDSYGRIAPVGVYIYQVRIGYAVPVVKTGTVVLAK</sequence>
<dbReference type="SUPFAM" id="SSF49785">
    <property type="entry name" value="Galactose-binding domain-like"/>
    <property type="match status" value="1"/>
</dbReference>